<dbReference type="Gene3D" id="1.25.40.10">
    <property type="entry name" value="Tetratricopeptide repeat domain"/>
    <property type="match status" value="1"/>
</dbReference>
<gene>
    <name evidence="6" type="ORF">Nepgr_002255</name>
</gene>
<dbReference type="InterPro" id="IPR036259">
    <property type="entry name" value="MFS_trans_sf"/>
</dbReference>
<comment type="caution">
    <text evidence="6">The sequence shown here is derived from an EMBL/GenBank/DDBJ whole genome shotgun (WGS) entry which is preliminary data.</text>
</comment>
<evidence type="ECO:0000256" key="2">
    <source>
        <dbReference type="ARBA" id="ARBA00022692"/>
    </source>
</evidence>
<dbReference type="Proteomes" id="UP001279734">
    <property type="component" value="Unassembled WGS sequence"/>
</dbReference>
<evidence type="ECO:0000256" key="3">
    <source>
        <dbReference type="ARBA" id="ARBA00022989"/>
    </source>
</evidence>
<dbReference type="InterPro" id="IPR011990">
    <property type="entry name" value="TPR-like_helical_dom_sf"/>
</dbReference>
<dbReference type="SUPFAM" id="SSF48452">
    <property type="entry name" value="TPR-like"/>
    <property type="match status" value="1"/>
</dbReference>
<dbReference type="InterPro" id="IPR046958">
    <property type="entry name" value="RBK1/2/STUNTED"/>
</dbReference>
<dbReference type="FunFam" id="3.30.200.20:FF:000268">
    <property type="entry name" value="probable receptor-like serine/threonine-protein kinase At5g57670"/>
    <property type="match status" value="1"/>
</dbReference>
<keyword evidence="3" id="KW-1133">Transmembrane helix</keyword>
<proteinExistence type="predicted"/>
<evidence type="ECO:0000256" key="1">
    <source>
        <dbReference type="ARBA" id="ARBA00004370"/>
    </source>
</evidence>
<dbReference type="PANTHER" id="PTHR47987:SF5">
    <property type="entry name" value="PROTEIN KINASE DOMAIN-CONTAINING PROTEIN"/>
    <property type="match status" value="1"/>
</dbReference>
<evidence type="ECO:0000313" key="6">
    <source>
        <dbReference type="EMBL" id="GMH00416.1"/>
    </source>
</evidence>
<keyword evidence="2" id="KW-0812">Transmembrane</keyword>
<feature type="domain" description="Protein kinase" evidence="5">
    <location>
        <begin position="127"/>
        <end position="412"/>
    </location>
</feature>
<evidence type="ECO:0000259" key="5">
    <source>
        <dbReference type="PROSITE" id="PS50011"/>
    </source>
</evidence>
<dbReference type="GO" id="GO:0004672">
    <property type="term" value="F:protein kinase activity"/>
    <property type="evidence" value="ECO:0007669"/>
    <property type="project" value="InterPro"/>
</dbReference>
<dbReference type="EMBL" id="BSYO01000002">
    <property type="protein sequence ID" value="GMH00416.1"/>
    <property type="molecule type" value="Genomic_DNA"/>
</dbReference>
<keyword evidence="7" id="KW-1185">Reference proteome</keyword>
<keyword evidence="4" id="KW-0472">Membrane</keyword>
<dbReference type="GO" id="GO:0005524">
    <property type="term" value="F:ATP binding"/>
    <property type="evidence" value="ECO:0007669"/>
    <property type="project" value="InterPro"/>
</dbReference>
<dbReference type="Gene3D" id="1.20.1250.20">
    <property type="entry name" value="MFS general substrate transporter like domains"/>
    <property type="match status" value="1"/>
</dbReference>
<dbReference type="InterPro" id="IPR011009">
    <property type="entry name" value="Kinase-like_dom_sf"/>
</dbReference>
<dbReference type="InterPro" id="IPR001245">
    <property type="entry name" value="Ser-Thr/Tyr_kinase_cat_dom"/>
</dbReference>
<evidence type="ECO:0000256" key="4">
    <source>
        <dbReference type="ARBA" id="ARBA00023136"/>
    </source>
</evidence>
<name>A0AAD3P5X7_NEPGR</name>
<dbReference type="InterPro" id="IPR005828">
    <property type="entry name" value="MFS_sugar_transport-like"/>
</dbReference>
<dbReference type="Pfam" id="PF00083">
    <property type="entry name" value="Sugar_tr"/>
    <property type="match status" value="1"/>
</dbReference>
<dbReference type="PANTHER" id="PTHR47987">
    <property type="entry name" value="OS08G0249100 PROTEIN"/>
    <property type="match status" value="1"/>
</dbReference>
<dbReference type="Gene3D" id="3.30.200.20">
    <property type="entry name" value="Phosphorylase Kinase, domain 1"/>
    <property type="match status" value="1"/>
</dbReference>
<dbReference type="GO" id="GO:0016020">
    <property type="term" value="C:membrane"/>
    <property type="evidence" value="ECO:0007669"/>
    <property type="project" value="UniProtKB-SubCell"/>
</dbReference>
<protein>
    <recommendedName>
        <fullName evidence="5">Protein kinase domain-containing protein</fullName>
    </recommendedName>
</protein>
<sequence length="412" mass="45717">MFHQSLNNSKKLNVVEAYIAPIVESDEGACEAKEQALIKINEDFAESVLKQECAVCSPCSNSSDESSDLDHESGAIVPVSNETLSHHTPPFTNSRCLPIELEGLHGNYLSTCRVSKYQELQLATSNFSPGNLMEKGGSSRVYRGCLSDRNELAVKKLKHSEEMLKEFILEIGIITSLHHKNMMSLFGFCFEGDNLLLVYDFLPRGSLEENLHGCKKDPRAVGWNERYKQLAGTNAVVYYSTSVFHSAEIAYDVATSALVGATNVVGTAIASSLTYKQGRKSLLSTRFSGMTASMLLLSLSFTRKIGLLHKERQSAGKSTGASHHQHAMSYDTLGRVSSSYMTEDTSVDAISEKELGNEYFKQKKFNEAIISFPGKHRFLPPSVAYANKAMAYPKIKRFQEAEDKLYRGFKPR</sequence>
<evidence type="ECO:0000313" key="7">
    <source>
        <dbReference type="Proteomes" id="UP001279734"/>
    </source>
</evidence>
<dbReference type="InterPro" id="IPR000719">
    <property type="entry name" value="Prot_kinase_dom"/>
</dbReference>
<organism evidence="6 7">
    <name type="scientific">Nepenthes gracilis</name>
    <name type="common">Slender pitcher plant</name>
    <dbReference type="NCBI Taxonomy" id="150966"/>
    <lineage>
        <taxon>Eukaryota</taxon>
        <taxon>Viridiplantae</taxon>
        <taxon>Streptophyta</taxon>
        <taxon>Embryophyta</taxon>
        <taxon>Tracheophyta</taxon>
        <taxon>Spermatophyta</taxon>
        <taxon>Magnoliopsida</taxon>
        <taxon>eudicotyledons</taxon>
        <taxon>Gunneridae</taxon>
        <taxon>Pentapetalae</taxon>
        <taxon>Caryophyllales</taxon>
        <taxon>Nepenthaceae</taxon>
        <taxon>Nepenthes</taxon>
    </lineage>
</organism>
<dbReference type="AlphaFoldDB" id="A0AAD3P5X7"/>
<dbReference type="PROSITE" id="PS50011">
    <property type="entry name" value="PROTEIN_KINASE_DOM"/>
    <property type="match status" value="1"/>
</dbReference>
<dbReference type="Pfam" id="PF07714">
    <property type="entry name" value="PK_Tyr_Ser-Thr"/>
    <property type="match status" value="1"/>
</dbReference>
<dbReference type="SUPFAM" id="SSF56112">
    <property type="entry name" value="Protein kinase-like (PK-like)"/>
    <property type="match status" value="1"/>
</dbReference>
<accession>A0AAD3P5X7</accession>
<dbReference type="GO" id="GO:0022857">
    <property type="term" value="F:transmembrane transporter activity"/>
    <property type="evidence" value="ECO:0007669"/>
    <property type="project" value="InterPro"/>
</dbReference>
<reference evidence="6" key="1">
    <citation type="submission" date="2023-05" db="EMBL/GenBank/DDBJ databases">
        <title>Nepenthes gracilis genome sequencing.</title>
        <authorList>
            <person name="Fukushima K."/>
        </authorList>
    </citation>
    <scope>NUCLEOTIDE SEQUENCE</scope>
    <source>
        <strain evidence="6">SING2019-196</strain>
    </source>
</reference>
<comment type="subcellular location">
    <subcellularLocation>
        <location evidence="1">Membrane</location>
    </subcellularLocation>
</comment>